<comment type="subcellular location">
    <subcellularLocation>
        <location evidence="1">Secreted</location>
    </subcellularLocation>
</comment>
<dbReference type="PANTHER" id="PTHR38340">
    <property type="entry name" value="S-LAYER PROTEIN"/>
    <property type="match status" value="1"/>
</dbReference>
<dbReference type="Proteomes" id="UP000245629">
    <property type="component" value="Plasmid unnamed2"/>
</dbReference>
<evidence type="ECO:0000313" key="4">
    <source>
        <dbReference type="EMBL" id="AWK89472.1"/>
    </source>
</evidence>
<dbReference type="OrthoDB" id="5485153at2"/>
<dbReference type="Pfam" id="PF00353">
    <property type="entry name" value="HemolysinCabind"/>
    <property type="match status" value="11"/>
</dbReference>
<dbReference type="Gene3D" id="2.150.10.10">
    <property type="entry name" value="Serralysin-like metalloprotease, C-terminal"/>
    <property type="match status" value="7"/>
</dbReference>
<dbReference type="SUPFAM" id="SSF51120">
    <property type="entry name" value="beta-Roll"/>
    <property type="match status" value="7"/>
</dbReference>
<geneLocation type="plasmid" evidence="4 5">
    <name>unnamed2</name>
</geneLocation>
<dbReference type="PROSITE" id="PS00330">
    <property type="entry name" value="HEMOLYSIN_CALCIUM"/>
    <property type="match status" value="17"/>
</dbReference>
<feature type="region of interest" description="Disordered" evidence="3">
    <location>
        <begin position="400"/>
        <end position="422"/>
    </location>
</feature>
<dbReference type="PANTHER" id="PTHR38340:SF1">
    <property type="entry name" value="S-LAYER PROTEIN"/>
    <property type="match status" value="1"/>
</dbReference>
<dbReference type="GO" id="GO:0005509">
    <property type="term" value="F:calcium ion binding"/>
    <property type="evidence" value="ECO:0007669"/>
    <property type="project" value="InterPro"/>
</dbReference>
<dbReference type="AlphaFoldDB" id="A0A2S2CY86"/>
<dbReference type="GO" id="GO:0005576">
    <property type="term" value="C:extracellular region"/>
    <property type="evidence" value="ECO:0007669"/>
    <property type="project" value="UniProtKB-SubCell"/>
</dbReference>
<dbReference type="EMBL" id="CP029357">
    <property type="protein sequence ID" value="AWK89472.1"/>
    <property type="molecule type" value="Genomic_DNA"/>
</dbReference>
<organism evidence="4 5">
    <name type="scientific">Azospirillum thermophilum</name>
    <dbReference type="NCBI Taxonomy" id="2202148"/>
    <lineage>
        <taxon>Bacteria</taxon>
        <taxon>Pseudomonadati</taxon>
        <taxon>Pseudomonadota</taxon>
        <taxon>Alphaproteobacteria</taxon>
        <taxon>Rhodospirillales</taxon>
        <taxon>Azospirillaceae</taxon>
        <taxon>Azospirillum</taxon>
    </lineage>
</organism>
<keyword evidence="2" id="KW-0964">Secreted</keyword>
<reference evidence="5" key="1">
    <citation type="submission" date="2018-05" db="EMBL/GenBank/DDBJ databases">
        <title>Azospirillum thermophila sp. nov., a novel isolated from hot spring.</title>
        <authorList>
            <person name="Zhao Z."/>
        </authorList>
    </citation>
    <scope>NUCLEOTIDE SEQUENCE [LARGE SCALE GENOMIC DNA]</scope>
    <source>
        <strain evidence="5">CFH 70021</strain>
        <plasmid evidence="5">unnamed2</plasmid>
    </source>
</reference>
<dbReference type="InterPro" id="IPR050557">
    <property type="entry name" value="RTX_toxin/Mannuronan_C5-epim"/>
</dbReference>
<evidence type="ECO:0000313" key="5">
    <source>
        <dbReference type="Proteomes" id="UP000245629"/>
    </source>
</evidence>
<dbReference type="PRINTS" id="PR00313">
    <property type="entry name" value="CABNDNGRPT"/>
</dbReference>
<evidence type="ECO:0008006" key="6">
    <source>
        <dbReference type="Google" id="ProtNLM"/>
    </source>
</evidence>
<protein>
    <recommendedName>
        <fullName evidence="6">Calcium-binding protein</fullName>
    </recommendedName>
</protein>
<name>A0A2S2CY86_9PROT</name>
<dbReference type="InterPro" id="IPR001343">
    <property type="entry name" value="Hemolysn_Ca-bd"/>
</dbReference>
<keyword evidence="4" id="KW-0614">Plasmid</keyword>
<dbReference type="KEGG" id="azz:DEW08_25965"/>
<sequence length="1269" mass="128534">MLGTPGNDTLYGTSGNDLLEGLTGNDALYGFAGNDTLIGGDGDDILDGGSGDDSMVGGAGNDVYIVDSNSDRITELAGEGIDEVRTSLSSYSLASTPDVENLTYTGPGAFRGTGNALANHIKGKDGNDTLEGAKGEDTLEGGNGNDIYMVYGEGVTIVEAAGAGIDEVYTTLSTYTLPDGVEKLTYTGNGPFTGIGNALNNRLWGPEGSTLAGGGGDDLYIISDKNIRIIEKAGEGIDEIRTSLTEYTLADKEEVENLTYAGTDIVTFIGTGNLKNNVITSGSGNDTLDGGGGIDTLSGGAGDDVYYVDDVADVVFEQVNSGFDEVRARVANYSLSNNLEQLTFIGSGAFNGTGNSLANVITGGDGNDTLTGGSGNDTLLGAGGSDNLIGGDGNDVLLGGDGNDMLDGGTGNDSLDGGTGGDSFDGGAGDDIYVVDNVNDIVNEVGGGGNDTVRTSLDSYKLTPWVETLIYTGGSAFTGTGNDLANRLEGRDGNDTLDGREGSDTLVGGAGDDVYIVDSSADTIIEMANGGNDTVRTSLSSYTLGETSNLENLAFIGSGAFTGTGNSLANAITGGVLSDTLSGGAGNDTLDGGAGNDSLIGGAGDDVYIVDSSADIVVEIANGGIDTVCTSLGSYTLGETSNLENLAFIGSGAFTGTGNSLANAIAGGSGNDSLSGGAGNDTLTGGLGNDTLDGGAGNDSLIGGAGDDVYIVDSSADIVVETANGGIDTVRTSLGSYTLGETSNLENLAFIGSGAFTGTGNSLANAIAGGSGNDNLSGGAGNDTLDGGAGNDSLIGGVGDDVYIVDSSADIVVEIANGGIDTVRTSLSGYTLGETSNLENLAYFGSGAFTGTGNSLANAIAGGSGNDSLSGGDGNDTLTGGLGNDTLIGGAGEDTAVFAAGTIVWRDIDGTERAFGPDGEDVLSGIERVRIGAGAAVPIEQSRFNPWAYLASYSDLRAAFGSDGAAAVRHYLEYGRDEGRGIIFDTLSYTASYSDLIGAFGTNVDAAARHYLEHGRSEGRGIVFDAHRYLDKYADLKAAFGDDTVAATRQFILEGYAQGRNLEAAVVNGTAAAEILQGTGIEDIITGGLGNDTLIGGAGEDTAVFAAGTIVWRDIDGTERAFGPDGEDVLSGIERVRIGAGPAVPIEQSRFNPWAYLASYSDLRAAFGSDGAAAVHHYLEYGRDEGRGIIFDALSYTASYSDLIGAFGTDAEAAAHHYLSYGLREGRGITFDAQHYLDRYADLKAAFGNDTAAATRHYIQYGFFEGRLT</sequence>
<evidence type="ECO:0000256" key="1">
    <source>
        <dbReference type="ARBA" id="ARBA00004613"/>
    </source>
</evidence>
<dbReference type="InterPro" id="IPR018511">
    <property type="entry name" value="Hemolysin-typ_Ca-bd_CS"/>
</dbReference>
<accession>A0A2S2CY86</accession>
<dbReference type="InterPro" id="IPR011049">
    <property type="entry name" value="Serralysin-like_metalloprot_C"/>
</dbReference>
<gene>
    <name evidence="4" type="ORF">DEW08_25965</name>
</gene>
<evidence type="ECO:0000256" key="3">
    <source>
        <dbReference type="SAM" id="MobiDB-lite"/>
    </source>
</evidence>
<proteinExistence type="predicted"/>
<evidence type="ECO:0000256" key="2">
    <source>
        <dbReference type="ARBA" id="ARBA00022525"/>
    </source>
</evidence>
<dbReference type="RefSeq" id="WP_109332802.1">
    <property type="nucleotide sequence ID" value="NZ_CP029357.1"/>
</dbReference>
<keyword evidence="5" id="KW-1185">Reference proteome</keyword>
<feature type="compositionally biased region" description="Low complexity" evidence="3">
    <location>
        <begin position="400"/>
        <end position="416"/>
    </location>
</feature>